<dbReference type="Proteomes" id="UP001054889">
    <property type="component" value="Unassembled WGS sequence"/>
</dbReference>
<comment type="caution">
    <text evidence="3">The sequence shown here is derived from an EMBL/GenBank/DDBJ whole genome shotgun (WGS) entry which is preliminary data.</text>
</comment>
<dbReference type="PANTHER" id="PTHR46444">
    <property type="entry name" value="DCD (DEVELOPMENT AND CELL DEATH) DOMAIN PROTEIN-RELATED"/>
    <property type="match status" value="1"/>
</dbReference>
<feature type="domain" description="DCD" evidence="2">
    <location>
        <begin position="26"/>
        <end position="153"/>
    </location>
</feature>
<sequence>MLKGREEQRRNRTENSRMTGKEDGDKSDSGFIFMCSGRTKPECYRNGVFGLPRGKMDVVEKIRPGAKLFLYDFDLKLMYGVYKAMTRGGLDLVRHAFDGKFPAQVKFSVDLDCLPVPESSFKHAIKENYNSKGRFTQELSSKQVHRLLALFKPVGLSQPAPEHIENRRRPHIVEDRRASYVYDERRPPHHVDARGEPINVHASLLEDQYKLHLHCVPLFLVSLNNVWC</sequence>
<dbReference type="PANTHER" id="PTHR46444:SF19">
    <property type="entry name" value="OS02G0745600 PROTEIN"/>
    <property type="match status" value="1"/>
</dbReference>
<dbReference type="PROSITE" id="PS51222">
    <property type="entry name" value="DCD"/>
    <property type="match status" value="1"/>
</dbReference>
<reference evidence="3" key="1">
    <citation type="journal article" date="2018" name="DNA Res.">
        <title>Multiple hybrid de novo genome assembly of finger millet, an orphan allotetraploid crop.</title>
        <authorList>
            <person name="Hatakeyama M."/>
            <person name="Aluri S."/>
            <person name="Balachadran M.T."/>
            <person name="Sivarajan S.R."/>
            <person name="Patrignani A."/>
            <person name="Gruter S."/>
            <person name="Poveda L."/>
            <person name="Shimizu-Inatsugi R."/>
            <person name="Baeten J."/>
            <person name="Francoijs K.J."/>
            <person name="Nataraja K.N."/>
            <person name="Reddy Y.A.N."/>
            <person name="Phadnis S."/>
            <person name="Ravikumar R.L."/>
            <person name="Schlapbach R."/>
            <person name="Sreeman S.M."/>
            <person name="Shimizu K.K."/>
        </authorList>
    </citation>
    <scope>NUCLEOTIDE SEQUENCE</scope>
</reference>
<proteinExistence type="predicted"/>
<dbReference type="SMART" id="SM00767">
    <property type="entry name" value="DCD"/>
    <property type="match status" value="1"/>
</dbReference>
<dbReference type="EMBL" id="BQKI01000001">
    <property type="protein sequence ID" value="GJM86834.1"/>
    <property type="molecule type" value="Genomic_DNA"/>
</dbReference>
<keyword evidence="4" id="KW-1185">Reference proteome</keyword>
<gene>
    <name evidence="3" type="primary">ga02729</name>
    <name evidence="3" type="ORF">PR202_ga02729</name>
</gene>
<reference evidence="3" key="2">
    <citation type="submission" date="2021-12" db="EMBL/GenBank/DDBJ databases">
        <title>Resequencing data analysis of finger millet.</title>
        <authorList>
            <person name="Hatakeyama M."/>
            <person name="Aluri S."/>
            <person name="Balachadran M.T."/>
            <person name="Sivarajan S.R."/>
            <person name="Poveda L."/>
            <person name="Shimizu-Inatsugi R."/>
            <person name="Schlapbach R."/>
            <person name="Sreeman S.M."/>
            <person name="Shimizu K.K."/>
        </authorList>
    </citation>
    <scope>NUCLEOTIDE SEQUENCE</scope>
</reference>
<name>A0AAV5BK89_ELECO</name>
<evidence type="ECO:0000313" key="4">
    <source>
        <dbReference type="Proteomes" id="UP001054889"/>
    </source>
</evidence>
<protein>
    <recommendedName>
        <fullName evidence="2">DCD domain-containing protein</fullName>
    </recommendedName>
</protein>
<dbReference type="InterPro" id="IPR013989">
    <property type="entry name" value="Dev_and_cell_death_domain"/>
</dbReference>
<evidence type="ECO:0000313" key="3">
    <source>
        <dbReference type="EMBL" id="GJM86834.1"/>
    </source>
</evidence>
<dbReference type="AlphaFoldDB" id="A0AAV5BK89"/>
<dbReference type="Pfam" id="PF10539">
    <property type="entry name" value="Dev_Cell_Death"/>
    <property type="match status" value="1"/>
</dbReference>
<accession>A0AAV5BK89</accession>
<evidence type="ECO:0000256" key="1">
    <source>
        <dbReference type="SAM" id="MobiDB-lite"/>
    </source>
</evidence>
<organism evidence="3 4">
    <name type="scientific">Eleusine coracana subsp. coracana</name>
    <dbReference type="NCBI Taxonomy" id="191504"/>
    <lineage>
        <taxon>Eukaryota</taxon>
        <taxon>Viridiplantae</taxon>
        <taxon>Streptophyta</taxon>
        <taxon>Embryophyta</taxon>
        <taxon>Tracheophyta</taxon>
        <taxon>Spermatophyta</taxon>
        <taxon>Magnoliopsida</taxon>
        <taxon>Liliopsida</taxon>
        <taxon>Poales</taxon>
        <taxon>Poaceae</taxon>
        <taxon>PACMAD clade</taxon>
        <taxon>Chloridoideae</taxon>
        <taxon>Cynodonteae</taxon>
        <taxon>Eleusininae</taxon>
        <taxon>Eleusine</taxon>
    </lineage>
</organism>
<evidence type="ECO:0000259" key="2">
    <source>
        <dbReference type="PROSITE" id="PS51222"/>
    </source>
</evidence>
<feature type="region of interest" description="Disordered" evidence="1">
    <location>
        <begin position="1"/>
        <end position="25"/>
    </location>
</feature>